<keyword evidence="5" id="KW-0325">Glycoprotein</keyword>
<comment type="subcellular location">
    <subcellularLocation>
        <location evidence="1">Membrane</location>
        <topology evidence="1">Multi-pass membrane protein</topology>
    </subcellularLocation>
</comment>
<name>A0A6F9DHS6_9ASCI</name>
<evidence type="ECO:0000256" key="3">
    <source>
        <dbReference type="ARBA" id="ARBA00022989"/>
    </source>
</evidence>
<dbReference type="GO" id="GO:0005886">
    <property type="term" value="C:plasma membrane"/>
    <property type="evidence" value="ECO:0007669"/>
    <property type="project" value="TreeGrafter"/>
</dbReference>
<evidence type="ECO:0000256" key="1">
    <source>
        <dbReference type="ARBA" id="ARBA00004141"/>
    </source>
</evidence>
<organism evidence="7">
    <name type="scientific">Phallusia mammillata</name>
    <dbReference type="NCBI Taxonomy" id="59560"/>
    <lineage>
        <taxon>Eukaryota</taxon>
        <taxon>Metazoa</taxon>
        <taxon>Chordata</taxon>
        <taxon>Tunicata</taxon>
        <taxon>Ascidiacea</taxon>
        <taxon>Phlebobranchia</taxon>
        <taxon>Ascidiidae</taxon>
        <taxon>Phallusia</taxon>
    </lineage>
</organism>
<evidence type="ECO:0000256" key="4">
    <source>
        <dbReference type="ARBA" id="ARBA00023136"/>
    </source>
</evidence>
<evidence type="ECO:0000313" key="7">
    <source>
        <dbReference type="EMBL" id="CAB3262972.1"/>
    </source>
</evidence>
<comment type="similarity">
    <text evidence="6">Belongs to the NALF family.</text>
</comment>
<evidence type="ECO:0000256" key="6">
    <source>
        <dbReference type="ARBA" id="ARBA00029445"/>
    </source>
</evidence>
<reference evidence="7" key="1">
    <citation type="submission" date="2020-04" db="EMBL/GenBank/DDBJ databases">
        <authorList>
            <person name="Neveu A P."/>
        </authorList>
    </citation>
    <scope>NUCLEOTIDE SEQUENCE</scope>
    <source>
        <tissue evidence="7">Whole embryo</tissue>
    </source>
</reference>
<dbReference type="EMBL" id="LR787110">
    <property type="protein sequence ID" value="CAB3262972.1"/>
    <property type="molecule type" value="mRNA"/>
</dbReference>
<keyword evidence="3" id="KW-1133">Transmembrane helix</keyword>
<dbReference type="GO" id="GO:0015275">
    <property type="term" value="F:stretch-activated, monoatomic cation-selective, calcium channel activity"/>
    <property type="evidence" value="ECO:0007669"/>
    <property type="project" value="TreeGrafter"/>
</dbReference>
<sequence length="515" mass="59279">MQSNMNVLPLWVCRNLHDLGDEGLKGAITNWTYYSSLFQPEKYDVASENTDTMCYPLAHMLGSKQCYIDGSQFTQNNRVDETTNIDEFRTVTNSDYQITMKCTCHAHHPKSKMTFSSAALPLRCTFQEKRTHFYVFPRARHKWVYGSCNYGPFLNPHCLGLLYRGFTHAYRGFLLFLILSSILHPVHSYHQANATSTRRNCETARITYTDFYTSSLELECLTSHPDRFSTAYYNQLKFCARNEIVKLNALRHNREFSNTPNASYGQKEASCGQSMSKQTSWNSTLFCNHFSWEHLLSCNYSMGNCNFSCNQMKPENQYCNVERVLDNDYTAYQAYVVFRNMFRKYATPDNYSIKGNESECLHSYKSWICAQRHKLYGTDGNGTRAPLVPCDRYCREVEASCPFFRIFNRTKLRGGQPTFICKGYDIENPAPPRTKGCHYFELANSESVNQPVTRKTPETFSQTTVYKIRNTDQRLACADCNSTTLATTNQALSNSVGVFLLFSCFTTFSICVFPI</sequence>
<dbReference type="GO" id="GO:0098703">
    <property type="term" value="P:calcium ion import across plasma membrane"/>
    <property type="evidence" value="ECO:0007669"/>
    <property type="project" value="TreeGrafter"/>
</dbReference>
<dbReference type="AlphaFoldDB" id="A0A6F9DHS6"/>
<protein>
    <submittedName>
        <fullName evidence="7">Uncharacterized protein LOC100186046</fullName>
    </submittedName>
</protein>
<keyword evidence="4" id="KW-0472">Membrane</keyword>
<dbReference type="PANTHER" id="PTHR15819:SF11">
    <property type="entry name" value="MID1, ISOFORM A"/>
    <property type="match status" value="1"/>
</dbReference>
<accession>A0A6F9DHS6</accession>
<keyword evidence="2" id="KW-0812">Transmembrane</keyword>
<proteinExistence type="evidence at transcript level"/>
<evidence type="ECO:0000256" key="5">
    <source>
        <dbReference type="ARBA" id="ARBA00023180"/>
    </source>
</evidence>
<dbReference type="InterPro" id="IPR055288">
    <property type="entry name" value="NALCN_aux_factor_1/2"/>
</dbReference>
<evidence type="ECO:0000256" key="2">
    <source>
        <dbReference type="ARBA" id="ARBA00022692"/>
    </source>
</evidence>
<dbReference type="PANTHER" id="PTHR15819">
    <property type="entry name" value="TRANSMEMBRANE PROTEIN FAM155"/>
    <property type="match status" value="1"/>
</dbReference>
<gene>
    <name evidence="7" type="primary">LOC100186046</name>
</gene>